<reference evidence="1" key="1">
    <citation type="submission" date="2023-04" db="EMBL/GenBank/DDBJ databases">
        <title>Phytophthora fragariaefolia NBRC 109709.</title>
        <authorList>
            <person name="Ichikawa N."/>
            <person name="Sato H."/>
            <person name="Tonouchi N."/>
        </authorList>
    </citation>
    <scope>NUCLEOTIDE SEQUENCE</scope>
    <source>
        <strain evidence="1">NBRC 109709</strain>
    </source>
</reference>
<accession>A0A9W6XXI5</accession>
<evidence type="ECO:0000313" key="2">
    <source>
        <dbReference type="Proteomes" id="UP001165121"/>
    </source>
</evidence>
<dbReference type="AlphaFoldDB" id="A0A9W6XXI5"/>
<evidence type="ECO:0000313" key="1">
    <source>
        <dbReference type="EMBL" id="GMF47335.1"/>
    </source>
</evidence>
<name>A0A9W6XXI5_9STRA</name>
<gene>
    <name evidence="1" type="ORF">Pfra01_001781600</name>
</gene>
<dbReference type="OrthoDB" id="158012at2759"/>
<dbReference type="Proteomes" id="UP001165121">
    <property type="component" value="Unassembled WGS sequence"/>
</dbReference>
<sequence>MLVGHVATFARQCLWVMLPPSRDNALGHVRHDRHIATVSDMPRRVPKAELPNGKPLAEEEPADGGVEDFLRQGEEYMKQFEPVAPWKRDNIPDYGPLQDKHHVVIFGVVGLACTVLYEATDYFDQVHRWVAYLAIWFPLWFRLLSRVSPALTDEEQDARERREFEKELQRIVEDKEEVDD</sequence>
<protein>
    <submittedName>
        <fullName evidence="1">Unnamed protein product</fullName>
    </submittedName>
</protein>
<keyword evidence="2" id="KW-1185">Reference proteome</keyword>
<proteinExistence type="predicted"/>
<dbReference type="EMBL" id="BSXT01002144">
    <property type="protein sequence ID" value="GMF47335.1"/>
    <property type="molecule type" value="Genomic_DNA"/>
</dbReference>
<organism evidence="1 2">
    <name type="scientific">Phytophthora fragariaefolia</name>
    <dbReference type="NCBI Taxonomy" id="1490495"/>
    <lineage>
        <taxon>Eukaryota</taxon>
        <taxon>Sar</taxon>
        <taxon>Stramenopiles</taxon>
        <taxon>Oomycota</taxon>
        <taxon>Peronosporomycetes</taxon>
        <taxon>Peronosporales</taxon>
        <taxon>Peronosporaceae</taxon>
        <taxon>Phytophthora</taxon>
    </lineage>
</organism>
<comment type="caution">
    <text evidence="1">The sequence shown here is derived from an EMBL/GenBank/DDBJ whole genome shotgun (WGS) entry which is preliminary data.</text>
</comment>